<gene>
    <name evidence="2" type="ORF">BFC17_03640</name>
</gene>
<proteinExistence type="predicted"/>
<evidence type="ECO:0000313" key="2">
    <source>
        <dbReference type="EMBL" id="OFI33366.1"/>
    </source>
</evidence>
<dbReference type="InterPro" id="IPR032466">
    <property type="entry name" value="Metal_Hydrolase"/>
</dbReference>
<feature type="domain" description="Amidohydrolase-related" evidence="1">
    <location>
        <begin position="93"/>
        <end position="430"/>
    </location>
</feature>
<comment type="caution">
    <text evidence="2">The sequence shown here is derived from an EMBL/GenBank/DDBJ whole genome shotgun (WGS) entry which is preliminary data.</text>
</comment>
<organism evidence="2 3">
    <name type="scientific">Alteromonas lipolytica</name>
    <dbReference type="NCBI Taxonomy" id="1856405"/>
    <lineage>
        <taxon>Bacteria</taxon>
        <taxon>Pseudomonadati</taxon>
        <taxon>Pseudomonadota</taxon>
        <taxon>Gammaproteobacteria</taxon>
        <taxon>Alteromonadales</taxon>
        <taxon>Alteromonadaceae</taxon>
        <taxon>Alteromonas/Salinimonas group</taxon>
        <taxon>Alteromonas</taxon>
    </lineage>
</organism>
<evidence type="ECO:0000313" key="3">
    <source>
        <dbReference type="Proteomes" id="UP000176037"/>
    </source>
</evidence>
<dbReference type="PANTHER" id="PTHR43135:SF3">
    <property type="entry name" value="ALPHA-D-RIBOSE 1-METHYLPHOSPHONATE 5-TRIPHOSPHATE DIPHOSPHATASE"/>
    <property type="match status" value="1"/>
</dbReference>
<dbReference type="Gene3D" id="2.30.40.10">
    <property type="entry name" value="Urease, subunit C, domain 1"/>
    <property type="match status" value="1"/>
</dbReference>
<dbReference type="InterPro" id="IPR011059">
    <property type="entry name" value="Metal-dep_hydrolase_composite"/>
</dbReference>
<dbReference type="SUPFAM" id="SSF51556">
    <property type="entry name" value="Metallo-dependent hydrolases"/>
    <property type="match status" value="1"/>
</dbReference>
<dbReference type="EMBL" id="MJIC01000015">
    <property type="protein sequence ID" value="OFI33366.1"/>
    <property type="molecule type" value="Genomic_DNA"/>
</dbReference>
<dbReference type="SUPFAM" id="SSF51338">
    <property type="entry name" value="Composite domain of metallo-dependent hydrolases"/>
    <property type="match status" value="1"/>
</dbReference>
<dbReference type="STRING" id="1856405.BFC17_03640"/>
<dbReference type="AlphaFoldDB" id="A0A1E8FC50"/>
<keyword evidence="3" id="KW-1185">Reference proteome</keyword>
<accession>A0A1E8FC50</accession>
<dbReference type="OrthoDB" id="6190564at2"/>
<dbReference type="Proteomes" id="UP000176037">
    <property type="component" value="Unassembled WGS sequence"/>
</dbReference>
<evidence type="ECO:0000259" key="1">
    <source>
        <dbReference type="Pfam" id="PF01979"/>
    </source>
</evidence>
<dbReference type="InterPro" id="IPR008979">
    <property type="entry name" value="Galactose-bd-like_sf"/>
</dbReference>
<dbReference type="Gene3D" id="1.20.58.520">
    <property type="entry name" value="Amidohydrolase"/>
    <property type="match status" value="1"/>
</dbReference>
<dbReference type="Pfam" id="PF01979">
    <property type="entry name" value="Amidohydro_1"/>
    <property type="match status" value="1"/>
</dbReference>
<dbReference type="Gene3D" id="3.30.110.90">
    <property type="entry name" value="Amidohydrolase"/>
    <property type="match status" value="1"/>
</dbReference>
<reference evidence="2 3" key="1">
    <citation type="submission" date="2016-09" db="EMBL/GenBank/DDBJ databases">
        <title>Alteromonas lipolytica, a new species isolated from sea water.</title>
        <authorList>
            <person name="Wu Y.-H."/>
            <person name="Cheng H."/>
            <person name="Xu X.-W."/>
        </authorList>
    </citation>
    <scope>NUCLEOTIDE SEQUENCE [LARGE SCALE GENOMIC DNA]</scope>
    <source>
        <strain evidence="2 3">JW12</strain>
    </source>
</reference>
<dbReference type="InterPro" id="IPR051781">
    <property type="entry name" value="Metallo-dep_Hydrolase"/>
</dbReference>
<protein>
    <recommendedName>
        <fullName evidence="1">Amidohydrolase-related domain-containing protein</fullName>
    </recommendedName>
</protein>
<dbReference type="PANTHER" id="PTHR43135">
    <property type="entry name" value="ALPHA-D-RIBOSE 1-METHYLPHOSPHONATE 5-TRIPHOSPHATE DIPHOSPHATASE"/>
    <property type="match status" value="1"/>
</dbReference>
<dbReference type="GO" id="GO:0016810">
    <property type="term" value="F:hydrolase activity, acting on carbon-nitrogen (but not peptide) bonds"/>
    <property type="evidence" value="ECO:0007669"/>
    <property type="project" value="InterPro"/>
</dbReference>
<name>A0A1E8FC50_9ALTE</name>
<dbReference type="InterPro" id="IPR006680">
    <property type="entry name" value="Amidohydro-rel"/>
</dbReference>
<dbReference type="RefSeq" id="WP_070177742.1">
    <property type="nucleotide sequence ID" value="NZ_BMJR01000002.1"/>
</dbReference>
<dbReference type="Gene3D" id="3.40.50.10910">
    <property type="entry name" value="Amidohydrolase"/>
    <property type="match status" value="1"/>
</dbReference>
<dbReference type="SUPFAM" id="SSF49785">
    <property type="entry name" value="Galactose-binding domain-like"/>
    <property type="match status" value="1"/>
</dbReference>
<sequence length="611" mass="66449">MRFSLIIIVCLALISAFISLLPTPEVTPQQGSVTSATTQLPESGSYRLTNVTVFDGESWHENTELSIHEGRIISPGSLSQEETLLVVDGKGGYVIPGLIDTHTHSWNNALQQSLQYGVTTTLDMFTDSRFFLSKKQQRNTLSPQQEADLFSAGVLVTSKGGHGTEYGIPIPTIATPQEAPEFVAARLAEGSDYIKIVYDASASHADHKGRFTSIDYETLQAVVTAAHEQRVLAVVHVMDLTSAEDAAKAGADGLVHTFGGKIASDELIKLMQEQHIFVIPTLSILASIAGEGRGQALIENSPFSEFMAPGAKHAIATDVAAKRLPENYFANAQENTRLMHKAGIRILAGTDAPNQGTTHGISLHDELVMLVDSGLTPTEALQAATYLPYAIFPIGERGHLKVGARADYLVLNSDPREDIRHTQQIRWVVKNGSKVPAFFELRKTSAATSESGLVSQFDSGLTPQLGNQFVVSTDQMMRGNSTATIEHIAKGCHNNGALRVQGTIGKQFPYPWSGTFLMFSDSIDTGYNLSNFKRIVFDIQGTQGQFRLMVLNPQTMQPSEVSFAVDKQCKQVSIALKDITGVDWQNVSGIGWVAGATTPEFEFELDNIYFE</sequence>